<dbReference type="EMBL" id="CP046902">
    <property type="protein sequence ID" value="QGZ29241.1"/>
    <property type="molecule type" value="Genomic_DNA"/>
</dbReference>
<reference evidence="1 2" key="1">
    <citation type="submission" date="2019-12" db="EMBL/GenBank/DDBJ databases">
        <title>Complete genome sequence of Pseudomonas stutzeri.</title>
        <authorList>
            <person name="Lim S.R."/>
            <person name="Kim J.H."/>
        </authorList>
    </citation>
    <scope>NUCLEOTIDE SEQUENCE [LARGE SCALE GENOMIC DNA]</scope>
    <source>
        <strain evidence="1 2">PM101005</strain>
    </source>
</reference>
<dbReference type="OrthoDB" id="357991at2"/>
<accession>A0A6I6LSF9</accession>
<dbReference type="GO" id="GO:0004177">
    <property type="term" value="F:aminopeptidase activity"/>
    <property type="evidence" value="ECO:0007669"/>
    <property type="project" value="UniProtKB-KW"/>
</dbReference>
<dbReference type="Pfam" id="PF10023">
    <property type="entry name" value="Aminopep"/>
    <property type="match status" value="1"/>
</dbReference>
<dbReference type="PIRSF" id="PIRSF029285">
    <property type="entry name" value="Aminopept"/>
    <property type="match status" value="1"/>
</dbReference>
<keyword evidence="1" id="KW-0645">Protease</keyword>
<name>A0A6I6LSF9_STUST</name>
<evidence type="ECO:0000313" key="1">
    <source>
        <dbReference type="EMBL" id="QGZ29241.1"/>
    </source>
</evidence>
<dbReference type="InterPro" id="IPR014553">
    <property type="entry name" value="Aminopept"/>
</dbReference>
<keyword evidence="1" id="KW-0378">Hydrolase</keyword>
<protein>
    <submittedName>
        <fullName evidence="1">Aminopeptidase</fullName>
    </submittedName>
</protein>
<evidence type="ECO:0000313" key="2">
    <source>
        <dbReference type="Proteomes" id="UP000438983"/>
    </source>
</evidence>
<dbReference type="AlphaFoldDB" id="A0A6I6LSF9"/>
<proteinExistence type="predicted"/>
<organism evidence="1 2">
    <name type="scientific">Stutzerimonas stutzeri</name>
    <name type="common">Pseudomonas stutzeri</name>
    <dbReference type="NCBI Taxonomy" id="316"/>
    <lineage>
        <taxon>Bacteria</taxon>
        <taxon>Pseudomonadati</taxon>
        <taxon>Pseudomonadota</taxon>
        <taxon>Gammaproteobacteria</taxon>
        <taxon>Pseudomonadales</taxon>
        <taxon>Pseudomonadaceae</taxon>
        <taxon>Stutzerimonas</taxon>
    </lineage>
</organism>
<dbReference type="Proteomes" id="UP000438983">
    <property type="component" value="Chromosome"/>
</dbReference>
<gene>
    <name evidence="1" type="ORF">GQA94_03850</name>
</gene>
<sequence length="395" mass="45378">MALRPRRAVWLQGSVPRWLGGLRCRCRLRCTDRKVFKASRRLFISKLKTALIDNRNGRWVPLLLVIGLNGCSTYYGQLALGQLELLRLREPIADLIADPQRDARMRQRLSQALQARRFASDTLGLPDNGSYRVYADIQRPYVVWNLFATEAFSVTPLTHCFPIAGCVAYRGYYQPGHARGAAARLQAEGYDTLVTGVQAYSTLGWFDDPLLSSMLRWDDERLAGLIFHELAHQRLYVPGDTAFNESYASFVEREGLRQWRASRGLPATDETAWHRYAQFSQLMLETRDRLATLYASELSEPAKRDAKAAEFVRLRQAYRRLRDLSWDGDGRFDRWMAQPLNNASLLPFGLYDRWVPAFAALFQQLDGDWSRFYARVEALGRLPTDERTSLLDALR</sequence>
<keyword evidence="1" id="KW-0031">Aminopeptidase</keyword>